<reference evidence="11 12" key="1">
    <citation type="submission" date="2015-03" db="EMBL/GenBank/DDBJ databases">
        <title>Genome assembly of Sandaracinus amylolyticus DSM 53668.</title>
        <authorList>
            <person name="Sharma G."/>
            <person name="Subramanian S."/>
        </authorList>
    </citation>
    <scope>NUCLEOTIDE SEQUENCE [LARGE SCALE GENOMIC DNA]</scope>
    <source>
        <strain evidence="11 12">DSM 53668</strain>
    </source>
</reference>
<keyword evidence="6 7" id="KW-0067">ATP-binding</keyword>
<feature type="transmembrane region" description="Helical" evidence="9">
    <location>
        <begin position="474"/>
        <end position="495"/>
    </location>
</feature>
<dbReference type="Gene3D" id="3.30.200.20">
    <property type="entry name" value="Phosphorylase Kinase, domain 1"/>
    <property type="match status" value="1"/>
</dbReference>
<feature type="region of interest" description="Disordered" evidence="8">
    <location>
        <begin position="354"/>
        <end position="373"/>
    </location>
</feature>
<dbReference type="FunFam" id="1.10.510.10:FF:000021">
    <property type="entry name" value="Serine/threonine protein kinase"/>
    <property type="match status" value="1"/>
</dbReference>
<evidence type="ECO:0000256" key="7">
    <source>
        <dbReference type="PROSITE-ProRule" id="PRU10141"/>
    </source>
</evidence>
<dbReference type="PANTHER" id="PTHR43289">
    <property type="entry name" value="MITOGEN-ACTIVATED PROTEIN KINASE KINASE KINASE 20-RELATED"/>
    <property type="match status" value="1"/>
</dbReference>
<dbReference type="EMBL" id="CP011125">
    <property type="protein sequence ID" value="AKF06956.1"/>
    <property type="molecule type" value="Genomic_DNA"/>
</dbReference>
<sequence length="525" mass="54704">MPSGLDSTLQDPDPSPPAVRRRGGSGVHAMRAPRNRCATCGQDFPPSYVVCPRDATPLGVAGQGGDPLVGVVLAGTYRLARTIGRGGMGRLYEAEHTRLDRRFAVKVLHESHADKPEAVRRFEREASALARIRSDFVLDVVDVLRTNDGRTAIVTGLLEGEDLQRRLDRSQRVPPAEAIAIGRQVCRGLAAAHAASVVHRDLKPSNLFLEAAPDGRLAVKILDFGVAKLSGEDEMTRTGVVLGTPAYMAPEQARGSSSADPRSDVYAVGAVLYRMLTGRMPYEGADPGATLARLLIEPPPRPRSIAPDVPVALEVVIQRAMARDPAERPASALELEAALAALATLEDAPLASVGTMRPERDDPSTLALPQGTIERAEHIERDAKRARPLAALLAIVACIACGAATAALLGAIASWPDGALGAGEARVALSRALAIVGGLAGAIACAVGTARWLQPRWSSAPAVQHASARLAASVQIGLSLAGGSALLGLARAAIAGARFELSPAMILAVVAAAAIASLAALRRRA</sequence>
<dbReference type="Proteomes" id="UP000034883">
    <property type="component" value="Chromosome"/>
</dbReference>
<organism evidence="11 12">
    <name type="scientific">Sandaracinus amylolyticus</name>
    <dbReference type="NCBI Taxonomy" id="927083"/>
    <lineage>
        <taxon>Bacteria</taxon>
        <taxon>Pseudomonadati</taxon>
        <taxon>Myxococcota</taxon>
        <taxon>Polyangia</taxon>
        <taxon>Polyangiales</taxon>
        <taxon>Sandaracinaceae</taxon>
        <taxon>Sandaracinus</taxon>
    </lineage>
</organism>
<evidence type="ECO:0000256" key="4">
    <source>
        <dbReference type="ARBA" id="ARBA00022741"/>
    </source>
</evidence>
<keyword evidence="4 7" id="KW-0547">Nucleotide-binding</keyword>
<dbReference type="SMART" id="SM00220">
    <property type="entry name" value="S_TKc"/>
    <property type="match status" value="1"/>
</dbReference>
<evidence type="ECO:0000256" key="5">
    <source>
        <dbReference type="ARBA" id="ARBA00022777"/>
    </source>
</evidence>
<evidence type="ECO:0000256" key="8">
    <source>
        <dbReference type="SAM" id="MobiDB-lite"/>
    </source>
</evidence>
<dbReference type="Gene3D" id="1.10.510.10">
    <property type="entry name" value="Transferase(Phosphotransferase) domain 1"/>
    <property type="match status" value="1"/>
</dbReference>
<evidence type="ECO:0000256" key="1">
    <source>
        <dbReference type="ARBA" id="ARBA00012513"/>
    </source>
</evidence>
<evidence type="ECO:0000259" key="10">
    <source>
        <dbReference type="PROSITE" id="PS50011"/>
    </source>
</evidence>
<dbReference type="Pfam" id="PF00069">
    <property type="entry name" value="Pkinase"/>
    <property type="match status" value="1"/>
</dbReference>
<feature type="transmembrane region" description="Helical" evidence="9">
    <location>
        <begin position="432"/>
        <end position="453"/>
    </location>
</feature>
<feature type="region of interest" description="Disordered" evidence="8">
    <location>
        <begin position="1"/>
        <end position="30"/>
    </location>
</feature>
<dbReference type="KEGG" id="samy:DB32_004105"/>
<dbReference type="AlphaFoldDB" id="A0A0F6W420"/>
<keyword evidence="9" id="KW-1133">Transmembrane helix</keyword>
<name>A0A0F6W420_9BACT</name>
<dbReference type="PROSITE" id="PS50011">
    <property type="entry name" value="PROTEIN_KINASE_DOM"/>
    <property type="match status" value="1"/>
</dbReference>
<dbReference type="GO" id="GO:0005524">
    <property type="term" value="F:ATP binding"/>
    <property type="evidence" value="ECO:0007669"/>
    <property type="project" value="UniProtKB-UniRule"/>
</dbReference>
<dbReference type="SUPFAM" id="SSF56112">
    <property type="entry name" value="Protein kinase-like (PK-like)"/>
    <property type="match status" value="1"/>
</dbReference>
<keyword evidence="5 11" id="KW-0418">Kinase</keyword>
<dbReference type="PANTHER" id="PTHR43289:SF6">
    <property type="entry name" value="SERINE_THREONINE-PROTEIN KINASE NEKL-3"/>
    <property type="match status" value="1"/>
</dbReference>
<dbReference type="InterPro" id="IPR017441">
    <property type="entry name" value="Protein_kinase_ATP_BS"/>
</dbReference>
<dbReference type="STRING" id="927083.DB32_004105"/>
<dbReference type="InterPro" id="IPR011009">
    <property type="entry name" value="Kinase-like_dom_sf"/>
</dbReference>
<protein>
    <recommendedName>
        <fullName evidence="1">non-specific serine/threonine protein kinase</fullName>
        <ecNumber evidence="1">2.7.11.1</ecNumber>
    </recommendedName>
</protein>
<keyword evidence="9" id="KW-0472">Membrane</keyword>
<feature type="transmembrane region" description="Helical" evidence="9">
    <location>
        <begin position="501"/>
        <end position="521"/>
    </location>
</feature>
<keyword evidence="12" id="KW-1185">Reference proteome</keyword>
<dbReference type="PROSITE" id="PS00107">
    <property type="entry name" value="PROTEIN_KINASE_ATP"/>
    <property type="match status" value="1"/>
</dbReference>
<gene>
    <name evidence="11" type="ORF">DB32_004105</name>
</gene>
<evidence type="ECO:0000256" key="6">
    <source>
        <dbReference type="ARBA" id="ARBA00022840"/>
    </source>
</evidence>
<feature type="binding site" evidence="7">
    <location>
        <position position="106"/>
    </location>
    <ligand>
        <name>ATP</name>
        <dbReference type="ChEBI" id="CHEBI:30616"/>
    </ligand>
</feature>
<dbReference type="InterPro" id="IPR000719">
    <property type="entry name" value="Prot_kinase_dom"/>
</dbReference>
<evidence type="ECO:0000256" key="2">
    <source>
        <dbReference type="ARBA" id="ARBA00022527"/>
    </source>
</evidence>
<evidence type="ECO:0000313" key="11">
    <source>
        <dbReference type="EMBL" id="AKF06956.1"/>
    </source>
</evidence>
<dbReference type="PROSITE" id="PS00108">
    <property type="entry name" value="PROTEIN_KINASE_ST"/>
    <property type="match status" value="1"/>
</dbReference>
<feature type="compositionally biased region" description="Polar residues" evidence="8">
    <location>
        <begin position="1"/>
        <end position="10"/>
    </location>
</feature>
<accession>A0A0F6W420</accession>
<keyword evidence="9" id="KW-0812">Transmembrane</keyword>
<dbReference type="EC" id="2.7.11.1" evidence="1"/>
<keyword evidence="3" id="KW-0808">Transferase</keyword>
<feature type="domain" description="Protein kinase" evidence="10">
    <location>
        <begin position="77"/>
        <end position="342"/>
    </location>
</feature>
<dbReference type="GO" id="GO:0004674">
    <property type="term" value="F:protein serine/threonine kinase activity"/>
    <property type="evidence" value="ECO:0007669"/>
    <property type="project" value="UniProtKB-KW"/>
</dbReference>
<evidence type="ECO:0000256" key="3">
    <source>
        <dbReference type="ARBA" id="ARBA00022679"/>
    </source>
</evidence>
<evidence type="ECO:0000313" key="12">
    <source>
        <dbReference type="Proteomes" id="UP000034883"/>
    </source>
</evidence>
<evidence type="ECO:0000256" key="9">
    <source>
        <dbReference type="SAM" id="Phobius"/>
    </source>
</evidence>
<proteinExistence type="predicted"/>
<dbReference type="CDD" id="cd14014">
    <property type="entry name" value="STKc_PknB_like"/>
    <property type="match status" value="1"/>
</dbReference>
<keyword evidence="2 11" id="KW-0723">Serine/threonine-protein kinase</keyword>
<feature type="transmembrane region" description="Helical" evidence="9">
    <location>
        <begin position="389"/>
        <end position="412"/>
    </location>
</feature>
<dbReference type="InterPro" id="IPR008271">
    <property type="entry name" value="Ser/Thr_kinase_AS"/>
</dbReference>